<evidence type="ECO:0008006" key="3">
    <source>
        <dbReference type="Google" id="ProtNLM"/>
    </source>
</evidence>
<dbReference type="HOGENOM" id="CLU_075055_0_0_10"/>
<comment type="caution">
    <text evidence="1">The sequence shown here is derived from an EMBL/GenBank/DDBJ whole genome shotgun (WGS) entry which is preliminary data.</text>
</comment>
<dbReference type="STRING" id="1127696.HMPREF9134_01880"/>
<dbReference type="PATRIC" id="fig|1127696.3.peg.1708"/>
<evidence type="ECO:0000313" key="1">
    <source>
        <dbReference type="EMBL" id="EKX99971.1"/>
    </source>
</evidence>
<dbReference type="EMBL" id="AMEQ01000044">
    <property type="protein sequence ID" value="EKX99971.1"/>
    <property type="molecule type" value="Genomic_DNA"/>
</dbReference>
<evidence type="ECO:0000313" key="2">
    <source>
        <dbReference type="Proteomes" id="UP000010408"/>
    </source>
</evidence>
<protein>
    <recommendedName>
        <fullName evidence="3">Tetratricopeptide repeat protein</fullName>
    </recommendedName>
</protein>
<dbReference type="RefSeq" id="WP_005468237.1">
    <property type="nucleotide sequence ID" value="NZ_KB291037.1"/>
</dbReference>
<dbReference type="AlphaFoldDB" id="L1N9V5"/>
<proteinExistence type="predicted"/>
<accession>L1N9V5</accession>
<gene>
    <name evidence="1" type="ORF">HMPREF9134_01880</name>
</gene>
<dbReference type="Proteomes" id="UP000010408">
    <property type="component" value="Unassembled WGS sequence"/>
</dbReference>
<sequence length="221" mass="25477">MRLNELNSYLADPTRLSPETLPAVRQLYESYPYCGVFAFLYLYNLALAEDVRYPSELRRLAVLLPDRERLFRLVEAQKEHFTPVEEAESEEDTFSLIDSFLEGVRSTGEDLPESLHLEVPAEVGDYFSGQDFAQVDMKDEELLSSKSVKEQEASQTSKSEEVGEDSLLSETLSKIYIQQGHYDKALRIIRSLSLNYPEKSRFFADQIRFLERIIENNTIAK</sequence>
<reference evidence="1 2" key="1">
    <citation type="submission" date="2012-05" db="EMBL/GenBank/DDBJ databases">
        <authorList>
            <person name="Weinstock G."/>
            <person name="Sodergren E."/>
            <person name="Lobos E.A."/>
            <person name="Fulton L."/>
            <person name="Fulton R."/>
            <person name="Courtney L."/>
            <person name="Fronick C."/>
            <person name="O'Laughlin M."/>
            <person name="Godfrey J."/>
            <person name="Wilson R.M."/>
            <person name="Miner T."/>
            <person name="Farmer C."/>
            <person name="Delehaunty K."/>
            <person name="Cordes M."/>
            <person name="Minx P."/>
            <person name="Tomlinson C."/>
            <person name="Chen J."/>
            <person name="Wollam A."/>
            <person name="Pepin K.H."/>
            <person name="Bhonagiri V."/>
            <person name="Zhang X."/>
            <person name="Suruliraj S."/>
            <person name="Warren W."/>
            <person name="Mitreva M."/>
            <person name="Mardis E.R."/>
            <person name="Wilson R.K."/>
        </authorList>
    </citation>
    <scope>NUCLEOTIDE SEQUENCE [LARGE SCALE GENOMIC DNA]</scope>
    <source>
        <strain evidence="1 2">F0037</strain>
    </source>
</reference>
<dbReference type="eggNOG" id="ENOG502Z7TA">
    <property type="taxonomic scope" value="Bacteria"/>
</dbReference>
<organism evidence="1 2">
    <name type="scientific">Porphyromonas catoniae F0037</name>
    <dbReference type="NCBI Taxonomy" id="1127696"/>
    <lineage>
        <taxon>Bacteria</taxon>
        <taxon>Pseudomonadati</taxon>
        <taxon>Bacteroidota</taxon>
        <taxon>Bacteroidia</taxon>
        <taxon>Bacteroidales</taxon>
        <taxon>Porphyromonadaceae</taxon>
        <taxon>Porphyromonas</taxon>
    </lineage>
</organism>
<name>L1N9V5_9PORP</name>